<proteinExistence type="predicted"/>
<dbReference type="EMBL" id="CAUDKV010000005">
    <property type="protein sequence ID" value="CAJ0863730.1"/>
    <property type="molecule type" value="Genomic_DNA"/>
</dbReference>
<protein>
    <recommendedName>
        <fullName evidence="1">HTH cro/C1-type domain-containing protein</fullName>
    </recommendedName>
</protein>
<organism evidence="2 3">
    <name type="scientific">Ralstonia mannitolilytica</name>
    <dbReference type="NCBI Taxonomy" id="105219"/>
    <lineage>
        <taxon>Bacteria</taxon>
        <taxon>Pseudomonadati</taxon>
        <taxon>Pseudomonadota</taxon>
        <taxon>Betaproteobacteria</taxon>
        <taxon>Burkholderiales</taxon>
        <taxon>Burkholderiaceae</taxon>
        <taxon>Ralstonia</taxon>
    </lineage>
</organism>
<dbReference type="SUPFAM" id="SSF47413">
    <property type="entry name" value="lambda repressor-like DNA-binding domains"/>
    <property type="match status" value="1"/>
</dbReference>
<dbReference type="InterPro" id="IPR001387">
    <property type="entry name" value="Cro/C1-type_HTH"/>
</dbReference>
<dbReference type="CDD" id="cd00093">
    <property type="entry name" value="HTH_XRE"/>
    <property type="match status" value="1"/>
</dbReference>
<dbReference type="InterPro" id="IPR010982">
    <property type="entry name" value="Lambda_DNA-bd_dom_sf"/>
</dbReference>
<sequence length="104" mass="12104">MSIDRELEQLKGWSEAEVRQYLAAKVRKMRRGRKLSQEVFAEQIGVALRTYKRFEAHGNGTLETFVRALRGIGRVHYLFMLFPQEAAKTKVSFAQMLDRSIIDK</sequence>
<name>A0ABN9K547_9RALS</name>
<gene>
    <name evidence="2" type="ORF">R77569_01644</name>
</gene>
<comment type="caution">
    <text evidence="2">The sequence shown here is derived from an EMBL/GenBank/DDBJ whole genome shotgun (WGS) entry which is preliminary data.</text>
</comment>
<dbReference type="Gene3D" id="1.10.260.40">
    <property type="entry name" value="lambda repressor-like DNA-binding domains"/>
    <property type="match status" value="1"/>
</dbReference>
<evidence type="ECO:0000313" key="3">
    <source>
        <dbReference type="Proteomes" id="UP001190452"/>
    </source>
</evidence>
<reference evidence="2 3" key="1">
    <citation type="submission" date="2023-07" db="EMBL/GenBank/DDBJ databases">
        <authorList>
            <person name="Peeters C."/>
        </authorList>
    </citation>
    <scope>NUCLEOTIDE SEQUENCE [LARGE SCALE GENOMIC DNA]</scope>
    <source>
        <strain evidence="2 3">R-77569</strain>
    </source>
</reference>
<dbReference type="RefSeq" id="WP_316896677.1">
    <property type="nucleotide sequence ID" value="NZ_CAUDKV010000005.1"/>
</dbReference>
<feature type="domain" description="HTH cro/C1-type" evidence="1">
    <location>
        <begin position="26"/>
        <end position="55"/>
    </location>
</feature>
<dbReference type="Proteomes" id="UP001190452">
    <property type="component" value="Unassembled WGS sequence"/>
</dbReference>
<evidence type="ECO:0000259" key="1">
    <source>
        <dbReference type="PROSITE" id="PS50943"/>
    </source>
</evidence>
<keyword evidence="3" id="KW-1185">Reference proteome</keyword>
<dbReference type="PROSITE" id="PS50943">
    <property type="entry name" value="HTH_CROC1"/>
    <property type="match status" value="1"/>
</dbReference>
<evidence type="ECO:0000313" key="2">
    <source>
        <dbReference type="EMBL" id="CAJ0863730.1"/>
    </source>
</evidence>
<accession>A0ABN9K547</accession>